<proteinExistence type="predicted"/>
<sequence>MMRRITKPIICILVTLLPFFRGYTQDGLDMVNWYILKVAEVDKNALLHHIQTVSLSVRDTGEEKAVVKKLYDKKGYLVSRVDYSGKNKLDSVETVIKRISSSETVIEYKFTGGDYYVDDEDDPVPDLLGYLDTLHADNYSVLIKKYTKVSDSTVRVITSLNNSVEKSTEFILLNNAKQQPVIASGDTACAHDTLVLIKQQKDALGKLSVLKTYFIKGIVTPVKEEALRYWHDSLAYQQVEINEFDKKKRLVNHAVYQGPPLTQYESKRIIYNDLTGERTETEDNHPTTGTPQRIWRYDKKGRIVYFERVALYGRDKGSMVYKYNKKGLLEEAVFSVNDVPSRYTLYKYRYY</sequence>
<name>A0A1V9FYP9_9BACT</name>
<organism evidence="1 2">
    <name type="scientific">Niastella vici</name>
    <dbReference type="NCBI Taxonomy" id="1703345"/>
    <lineage>
        <taxon>Bacteria</taxon>
        <taxon>Pseudomonadati</taxon>
        <taxon>Bacteroidota</taxon>
        <taxon>Chitinophagia</taxon>
        <taxon>Chitinophagales</taxon>
        <taxon>Chitinophagaceae</taxon>
        <taxon>Niastella</taxon>
    </lineage>
</organism>
<dbReference type="Proteomes" id="UP000192796">
    <property type="component" value="Unassembled WGS sequence"/>
</dbReference>
<gene>
    <name evidence="1" type="ORF">A3860_24270</name>
</gene>
<keyword evidence="2" id="KW-1185">Reference proteome</keyword>
<comment type="caution">
    <text evidence="1">The sequence shown here is derived from an EMBL/GenBank/DDBJ whole genome shotgun (WGS) entry which is preliminary data.</text>
</comment>
<protein>
    <submittedName>
        <fullName evidence="1">Uncharacterized protein</fullName>
    </submittedName>
</protein>
<reference evidence="1 2" key="1">
    <citation type="submission" date="2016-03" db="EMBL/GenBank/DDBJ databases">
        <title>Niastella vici sp. nov., isolated from farmland soil.</title>
        <authorList>
            <person name="Chen L."/>
            <person name="Wang D."/>
            <person name="Yang S."/>
            <person name="Wang G."/>
        </authorList>
    </citation>
    <scope>NUCLEOTIDE SEQUENCE [LARGE SCALE GENOMIC DNA]</scope>
    <source>
        <strain evidence="1 2">DJ57</strain>
    </source>
</reference>
<evidence type="ECO:0000313" key="1">
    <source>
        <dbReference type="EMBL" id="OQP63462.1"/>
    </source>
</evidence>
<dbReference type="RefSeq" id="WP_081147726.1">
    <property type="nucleotide sequence ID" value="NZ_LVYD01000045.1"/>
</dbReference>
<dbReference type="EMBL" id="LVYD01000045">
    <property type="protein sequence ID" value="OQP63462.1"/>
    <property type="molecule type" value="Genomic_DNA"/>
</dbReference>
<evidence type="ECO:0000313" key="2">
    <source>
        <dbReference type="Proteomes" id="UP000192796"/>
    </source>
</evidence>
<dbReference type="AlphaFoldDB" id="A0A1V9FYP9"/>
<dbReference type="STRING" id="1703345.A3860_24270"/>
<accession>A0A1V9FYP9</accession>